<dbReference type="InterPro" id="IPR036102">
    <property type="entry name" value="OsmC/Ohrsf"/>
</dbReference>
<dbReference type="EMBL" id="JBBHLI010000007">
    <property type="protein sequence ID" value="MEK9501791.1"/>
    <property type="molecule type" value="Genomic_DNA"/>
</dbReference>
<dbReference type="SUPFAM" id="SSF82784">
    <property type="entry name" value="OsmC-like"/>
    <property type="match status" value="1"/>
</dbReference>
<dbReference type="RefSeq" id="WP_405278827.1">
    <property type="nucleotide sequence ID" value="NZ_CP144380.1"/>
</dbReference>
<comment type="caution">
    <text evidence="1">The sequence shown here is derived from an EMBL/GenBank/DDBJ whole genome shotgun (WGS) entry which is preliminary data.</text>
</comment>
<dbReference type="PANTHER" id="PTHR34352:SF1">
    <property type="entry name" value="PROTEIN YHFA"/>
    <property type="match status" value="1"/>
</dbReference>
<evidence type="ECO:0000313" key="2">
    <source>
        <dbReference type="Proteomes" id="UP001484239"/>
    </source>
</evidence>
<gene>
    <name evidence="1" type="ORF">WI372_12440</name>
</gene>
<dbReference type="InterPro" id="IPR015946">
    <property type="entry name" value="KH_dom-like_a/b"/>
</dbReference>
<accession>A0ABU9EAL9</accession>
<dbReference type="Gene3D" id="3.30.300.20">
    <property type="match status" value="1"/>
</dbReference>
<dbReference type="InterPro" id="IPR003718">
    <property type="entry name" value="OsmC/Ohr_fam"/>
</dbReference>
<proteinExistence type="predicted"/>
<name>A0ABU9EAL9_9BACT</name>
<keyword evidence="2" id="KW-1185">Reference proteome</keyword>
<reference evidence="1 2" key="1">
    <citation type="submission" date="2024-02" db="EMBL/GenBank/DDBJ databases">
        <title>A novel Gemmatimonadota bacterium.</title>
        <authorList>
            <person name="Du Z.-J."/>
            <person name="Ye Y.-Q."/>
        </authorList>
    </citation>
    <scope>NUCLEOTIDE SEQUENCE [LARGE SCALE GENOMIC DNA]</scope>
    <source>
        <strain evidence="1 2">DH-20</strain>
    </source>
</reference>
<dbReference type="Proteomes" id="UP001484239">
    <property type="component" value="Unassembled WGS sequence"/>
</dbReference>
<protein>
    <submittedName>
        <fullName evidence="1">OsmC family protein</fullName>
    </submittedName>
</protein>
<evidence type="ECO:0000313" key="1">
    <source>
        <dbReference type="EMBL" id="MEK9501791.1"/>
    </source>
</evidence>
<sequence length="136" mass="14738">MADKSVVLRWTGEGDRFEGNAPGGPISALDGSGVAAPSPMDGLLLSLAGCMGIDILMILQKGRVVVDDLEIAVEGDRAEEPPRRFTSLLMTVRVTGPSEADVGKIQRAVDLSRDRYCSVFHTLRTDLDVRIDVERR</sequence>
<dbReference type="PANTHER" id="PTHR34352">
    <property type="entry name" value="PROTEIN YHFA"/>
    <property type="match status" value="1"/>
</dbReference>
<dbReference type="Pfam" id="PF02566">
    <property type="entry name" value="OsmC"/>
    <property type="match status" value="1"/>
</dbReference>
<organism evidence="1 2">
    <name type="scientific">Gaopeijia maritima</name>
    <dbReference type="NCBI Taxonomy" id="3119007"/>
    <lineage>
        <taxon>Bacteria</taxon>
        <taxon>Pseudomonadati</taxon>
        <taxon>Gemmatimonadota</taxon>
        <taxon>Longimicrobiia</taxon>
        <taxon>Gaopeijiales</taxon>
        <taxon>Gaopeijiaceae</taxon>
        <taxon>Gaopeijia</taxon>
    </lineage>
</organism>